<protein>
    <submittedName>
        <fullName evidence="2">Uncharacterized protein</fullName>
    </submittedName>
</protein>
<keyword evidence="1" id="KW-1185">Reference proteome</keyword>
<proteinExistence type="predicted"/>
<dbReference type="PROSITE" id="PS51257">
    <property type="entry name" value="PROKAR_LIPOPROTEIN"/>
    <property type="match status" value="1"/>
</dbReference>
<sequence>MFRPIGIFGNKDDGVYPPHLTYSCSIVLEKQSMVVVSPSPNAKTLEFAISFRVRQWVDENKRVLVVPFYEPNDDFTPLWLIPENTIATIVNNPAIDTRSDSPPFIASTSVASIVPKEHVCTFGLLVRQEDVPSINDFYGYLCIDSDCDEGNDCEIVVEIVIHCPIDEIGNCTEVSPLQINGEYSKLNCTNT</sequence>
<evidence type="ECO:0000313" key="2">
    <source>
        <dbReference type="WBParaSite" id="MBELARI_LOCUS11648"/>
    </source>
</evidence>
<reference evidence="2" key="1">
    <citation type="submission" date="2024-02" db="UniProtKB">
        <authorList>
            <consortium name="WormBaseParasite"/>
        </authorList>
    </citation>
    <scope>IDENTIFICATION</scope>
</reference>
<dbReference type="Proteomes" id="UP000887575">
    <property type="component" value="Unassembled WGS sequence"/>
</dbReference>
<evidence type="ECO:0000313" key="1">
    <source>
        <dbReference type="Proteomes" id="UP000887575"/>
    </source>
</evidence>
<organism evidence="1 2">
    <name type="scientific">Mesorhabditis belari</name>
    <dbReference type="NCBI Taxonomy" id="2138241"/>
    <lineage>
        <taxon>Eukaryota</taxon>
        <taxon>Metazoa</taxon>
        <taxon>Ecdysozoa</taxon>
        <taxon>Nematoda</taxon>
        <taxon>Chromadorea</taxon>
        <taxon>Rhabditida</taxon>
        <taxon>Rhabditina</taxon>
        <taxon>Rhabditomorpha</taxon>
        <taxon>Rhabditoidea</taxon>
        <taxon>Rhabditidae</taxon>
        <taxon>Mesorhabditinae</taxon>
        <taxon>Mesorhabditis</taxon>
    </lineage>
</organism>
<dbReference type="AlphaFoldDB" id="A0AAF3ECH1"/>
<dbReference type="WBParaSite" id="MBELARI_LOCUS11648">
    <property type="protein sequence ID" value="MBELARI_LOCUS11648"/>
    <property type="gene ID" value="MBELARI_LOCUS11648"/>
</dbReference>
<name>A0AAF3ECH1_9BILA</name>
<accession>A0AAF3ECH1</accession>